<accession>A0A0D2GQD5</accession>
<comment type="similarity">
    <text evidence="3">Belongs to the TTC4 family.</text>
</comment>
<dbReference type="InterPro" id="IPR011990">
    <property type="entry name" value="TPR-like_helical_dom_sf"/>
</dbReference>
<evidence type="ECO:0000256" key="4">
    <source>
        <dbReference type="SAM" id="MobiDB-lite"/>
    </source>
</evidence>
<dbReference type="Pfam" id="PF18972">
    <property type="entry name" value="Wheel"/>
    <property type="match status" value="1"/>
</dbReference>
<evidence type="ECO:0000313" key="6">
    <source>
        <dbReference type="EMBL" id="KIW80790.1"/>
    </source>
</evidence>
<dbReference type="SMART" id="SM00028">
    <property type="entry name" value="TPR"/>
    <property type="match status" value="3"/>
</dbReference>
<keyword evidence="1" id="KW-0677">Repeat</keyword>
<dbReference type="GO" id="GO:0006457">
    <property type="term" value="P:protein folding"/>
    <property type="evidence" value="ECO:0007669"/>
    <property type="project" value="TreeGrafter"/>
</dbReference>
<organism evidence="6 7">
    <name type="scientific">Fonsecaea pedrosoi CBS 271.37</name>
    <dbReference type="NCBI Taxonomy" id="1442368"/>
    <lineage>
        <taxon>Eukaryota</taxon>
        <taxon>Fungi</taxon>
        <taxon>Dikarya</taxon>
        <taxon>Ascomycota</taxon>
        <taxon>Pezizomycotina</taxon>
        <taxon>Eurotiomycetes</taxon>
        <taxon>Chaetothyriomycetidae</taxon>
        <taxon>Chaetothyriales</taxon>
        <taxon>Herpotrichiellaceae</taxon>
        <taxon>Fonsecaea</taxon>
    </lineage>
</organism>
<feature type="domain" description="Cns1/TTC4 wheel" evidence="5">
    <location>
        <begin position="287"/>
        <end position="396"/>
    </location>
</feature>
<sequence>MSQIEELPDDFDEHVSLNDAPKNLPSIEELYDQHISASGPSQNQMSSKSFEEIVQDMSKTPLFMNSLDEATTDDGENIMLEAIKALQNEGTKAEVAQGFKERGNEMVAEKKWKDAREFYTKGLAVLTTKDEDKWDKPEDETAEETLRVLLHEQLLVNRARCNLELRNYRSTIQDSAAALRINPANIKAHYRSASALLALDKVLEALDVASRGFKLDPTNTALKKLLDQIRSRMAVKEAEDRRRLAELRRKQQEKAALDAALKARKIVVRGSKHPPNLEDATIRLSPDPLSPKSLLEFPVMLLYPMHNQTDLIKAWAEKDAITHHLSYILPLPWDSKNEYKLSTVDCYMDTISGGLMKVGKKLTLLEALSNGKTEVVDGLVRIYVVPVSLAPQWIEEMKKKRGK</sequence>
<keyword evidence="2" id="KW-0802">TPR repeat</keyword>
<evidence type="ECO:0000313" key="7">
    <source>
        <dbReference type="Proteomes" id="UP000053029"/>
    </source>
</evidence>
<proteinExistence type="inferred from homology"/>
<name>A0A0D2GQD5_9EURO</name>
<dbReference type="Proteomes" id="UP000053029">
    <property type="component" value="Unassembled WGS sequence"/>
</dbReference>
<dbReference type="SUPFAM" id="SSF48452">
    <property type="entry name" value="TPR-like"/>
    <property type="match status" value="1"/>
</dbReference>
<evidence type="ECO:0000259" key="5">
    <source>
        <dbReference type="Pfam" id="PF18972"/>
    </source>
</evidence>
<keyword evidence="7" id="KW-1185">Reference proteome</keyword>
<feature type="region of interest" description="Disordered" evidence="4">
    <location>
        <begin position="1"/>
        <end position="25"/>
    </location>
</feature>
<dbReference type="STRING" id="1442368.A0A0D2GQD5"/>
<dbReference type="RefSeq" id="XP_013284598.1">
    <property type="nucleotide sequence ID" value="XM_013429144.1"/>
</dbReference>
<dbReference type="GO" id="GO:0030544">
    <property type="term" value="F:Hsp70 protein binding"/>
    <property type="evidence" value="ECO:0007669"/>
    <property type="project" value="TreeGrafter"/>
</dbReference>
<reference evidence="6 7" key="1">
    <citation type="submission" date="2015-01" db="EMBL/GenBank/DDBJ databases">
        <title>The Genome Sequence of Fonsecaea pedrosoi CBS 271.37.</title>
        <authorList>
            <consortium name="The Broad Institute Genomics Platform"/>
            <person name="Cuomo C."/>
            <person name="de Hoog S."/>
            <person name="Gorbushina A."/>
            <person name="Stielow B."/>
            <person name="Teixiera M."/>
            <person name="Abouelleil A."/>
            <person name="Chapman S.B."/>
            <person name="Priest M."/>
            <person name="Young S.K."/>
            <person name="Wortman J."/>
            <person name="Nusbaum C."/>
            <person name="Birren B."/>
        </authorList>
    </citation>
    <scope>NUCLEOTIDE SEQUENCE [LARGE SCALE GENOMIC DNA]</scope>
    <source>
        <strain evidence="6 7">CBS 271.37</strain>
    </source>
</reference>
<dbReference type="InterPro" id="IPR044059">
    <property type="entry name" value="Csn1/TTC4_wheel"/>
</dbReference>
<dbReference type="GO" id="GO:0005829">
    <property type="term" value="C:cytosol"/>
    <property type="evidence" value="ECO:0007669"/>
    <property type="project" value="TreeGrafter"/>
</dbReference>
<dbReference type="Gene3D" id="1.25.40.10">
    <property type="entry name" value="Tetratricopeptide repeat domain"/>
    <property type="match status" value="1"/>
</dbReference>
<dbReference type="PANTHER" id="PTHR46035:SF1">
    <property type="entry name" value="TETRATRICOPEPTIDE REPEAT PROTEIN 4"/>
    <property type="match status" value="1"/>
</dbReference>
<dbReference type="VEuPathDB" id="FungiDB:Z517_07407"/>
<protein>
    <submittedName>
        <fullName evidence="6">Unplaced genomic scaffold supercont1.4, whole genome shotgun sequence</fullName>
    </submittedName>
</protein>
<dbReference type="PANTHER" id="PTHR46035">
    <property type="entry name" value="TETRATRICOPEPTIDE REPEAT PROTEIN 4"/>
    <property type="match status" value="1"/>
</dbReference>
<gene>
    <name evidence="6" type="ORF">Z517_07407</name>
</gene>
<dbReference type="HOGENOM" id="CLU_040446_0_0_1"/>
<evidence type="ECO:0000256" key="2">
    <source>
        <dbReference type="ARBA" id="ARBA00022803"/>
    </source>
</evidence>
<dbReference type="EMBL" id="KN846972">
    <property type="protein sequence ID" value="KIW80790.1"/>
    <property type="molecule type" value="Genomic_DNA"/>
</dbReference>
<dbReference type="GeneID" id="25306897"/>
<evidence type="ECO:0000256" key="3">
    <source>
        <dbReference type="ARBA" id="ARBA00023602"/>
    </source>
</evidence>
<dbReference type="CDD" id="cd21381">
    <property type="entry name" value="CTWD_TTC4"/>
    <property type="match status" value="1"/>
</dbReference>
<dbReference type="AlphaFoldDB" id="A0A0D2GQD5"/>
<dbReference type="GO" id="GO:0051879">
    <property type="term" value="F:Hsp90 protein binding"/>
    <property type="evidence" value="ECO:0007669"/>
    <property type="project" value="InterPro"/>
</dbReference>
<evidence type="ECO:0000256" key="1">
    <source>
        <dbReference type="ARBA" id="ARBA00022737"/>
    </source>
</evidence>
<dbReference type="InterPro" id="IPR019734">
    <property type="entry name" value="TPR_rpt"/>
</dbReference>
<feature type="compositionally biased region" description="Acidic residues" evidence="4">
    <location>
        <begin position="1"/>
        <end position="12"/>
    </location>
</feature>
<dbReference type="GO" id="GO:0005634">
    <property type="term" value="C:nucleus"/>
    <property type="evidence" value="ECO:0007669"/>
    <property type="project" value="TreeGrafter"/>
</dbReference>
<dbReference type="OrthoDB" id="420195at2759"/>